<dbReference type="Pfam" id="PF11276">
    <property type="entry name" value="DUF3078"/>
    <property type="match status" value="1"/>
</dbReference>
<dbReference type="EMBL" id="PDLO01000006">
    <property type="protein sequence ID" value="PHK97917.1"/>
    <property type="molecule type" value="Genomic_DNA"/>
</dbReference>
<evidence type="ECO:0000313" key="2">
    <source>
        <dbReference type="EMBL" id="PHK97917.1"/>
    </source>
</evidence>
<name>A0A2G0CDB7_9BACT</name>
<accession>A0A2G0CDB7</accession>
<evidence type="ECO:0000313" key="3">
    <source>
        <dbReference type="Proteomes" id="UP000226437"/>
    </source>
</evidence>
<gene>
    <name evidence="2" type="ORF">CGL56_13975</name>
</gene>
<keyword evidence="3" id="KW-1185">Reference proteome</keyword>
<evidence type="ECO:0008006" key="4">
    <source>
        <dbReference type="Google" id="ProtNLM"/>
    </source>
</evidence>
<feature type="chain" id="PRO_5013807047" description="DUF3078 domain-containing protein" evidence="1">
    <location>
        <begin position="20"/>
        <end position="338"/>
    </location>
</feature>
<dbReference type="AlphaFoldDB" id="A0A2G0CDB7"/>
<sequence>MKTRLLPLLLFLLCTCALAAQEKEPVPEGWRVGAGIGLDITQLLQINPKQGAGQNRLGFGSAINSFAKFRRGRLDWDNTLLWQFGLQRLGAGIVSQGLTSKIPFQKTVDELRLGSKYGYRIKEDGKLFYSVNATFLSQFFPTYQFPDIYSGNFISDFADTGRSPLSKFLAPATATLSVGIDYQPNENVSIFFSPVSSKFIIVANDSIASRGVHGNPVSGEANELGIYPEFDNIDPQIGALAQLGYANSFLEDDRITFTSKLGLYSNYLRNPQNVDVDWQNSFTYALTEHLQFTLFANLFYDDDIRVRITDYSAPNGTAGLGKRVSFTEQILITYARTF</sequence>
<dbReference type="RefSeq" id="WP_099107191.1">
    <property type="nucleotide sequence ID" value="NZ_JAATJF010000003.1"/>
</dbReference>
<dbReference type="OrthoDB" id="1495718at2"/>
<feature type="signal peptide" evidence="1">
    <location>
        <begin position="1"/>
        <end position="19"/>
    </location>
</feature>
<evidence type="ECO:0000256" key="1">
    <source>
        <dbReference type="SAM" id="SignalP"/>
    </source>
</evidence>
<dbReference type="Proteomes" id="UP000226437">
    <property type="component" value="Unassembled WGS sequence"/>
</dbReference>
<reference evidence="2 3" key="1">
    <citation type="submission" date="2017-10" db="EMBL/GenBank/DDBJ databases">
        <title>The draft genome sequence of Lewinella marina KCTC 32374.</title>
        <authorList>
            <person name="Wang K."/>
        </authorList>
    </citation>
    <scope>NUCLEOTIDE SEQUENCE [LARGE SCALE GENOMIC DNA]</scope>
    <source>
        <strain evidence="2 3">MKG-38</strain>
    </source>
</reference>
<proteinExistence type="predicted"/>
<protein>
    <recommendedName>
        <fullName evidence="4">DUF3078 domain-containing protein</fullName>
    </recommendedName>
</protein>
<keyword evidence="1" id="KW-0732">Signal</keyword>
<organism evidence="2 3">
    <name type="scientific">Neolewinella marina</name>
    <dbReference type="NCBI Taxonomy" id="438751"/>
    <lineage>
        <taxon>Bacteria</taxon>
        <taxon>Pseudomonadati</taxon>
        <taxon>Bacteroidota</taxon>
        <taxon>Saprospiria</taxon>
        <taxon>Saprospirales</taxon>
        <taxon>Lewinellaceae</taxon>
        <taxon>Neolewinella</taxon>
    </lineage>
</organism>
<comment type="caution">
    <text evidence="2">The sequence shown here is derived from an EMBL/GenBank/DDBJ whole genome shotgun (WGS) entry which is preliminary data.</text>
</comment>
<dbReference type="InterPro" id="IPR021428">
    <property type="entry name" value="DUF3078"/>
</dbReference>